<dbReference type="GO" id="GO:0005634">
    <property type="term" value="C:nucleus"/>
    <property type="evidence" value="ECO:0007669"/>
    <property type="project" value="TreeGrafter"/>
</dbReference>
<feature type="repeat" description="ANK" evidence="3">
    <location>
        <begin position="501"/>
        <end position="533"/>
    </location>
</feature>
<feature type="compositionally biased region" description="Low complexity" evidence="4">
    <location>
        <begin position="36"/>
        <end position="45"/>
    </location>
</feature>
<reference evidence="5 6" key="1">
    <citation type="journal article" date="2013" name="PLoS Genet.">
        <title>Distinctive expansion of potential virulence genes in the genome of the oomycete fish pathogen Saprolegnia parasitica.</title>
        <authorList>
            <person name="Jiang R.H."/>
            <person name="de Bruijn I."/>
            <person name="Haas B.J."/>
            <person name="Belmonte R."/>
            <person name="Lobach L."/>
            <person name="Christie J."/>
            <person name="van den Ackerveken G."/>
            <person name="Bottin A."/>
            <person name="Bulone V."/>
            <person name="Diaz-Moreno S.M."/>
            <person name="Dumas B."/>
            <person name="Fan L."/>
            <person name="Gaulin E."/>
            <person name="Govers F."/>
            <person name="Grenville-Briggs L.J."/>
            <person name="Horner N.R."/>
            <person name="Levin J.Z."/>
            <person name="Mammella M."/>
            <person name="Meijer H.J."/>
            <person name="Morris P."/>
            <person name="Nusbaum C."/>
            <person name="Oome S."/>
            <person name="Phillips A.J."/>
            <person name="van Rooyen D."/>
            <person name="Rzeszutek E."/>
            <person name="Saraiva M."/>
            <person name="Secombes C.J."/>
            <person name="Seidl M.F."/>
            <person name="Snel B."/>
            <person name="Stassen J.H."/>
            <person name="Sykes S."/>
            <person name="Tripathy S."/>
            <person name="van den Berg H."/>
            <person name="Vega-Arreguin J.C."/>
            <person name="Wawra S."/>
            <person name="Young S.K."/>
            <person name="Zeng Q."/>
            <person name="Dieguez-Uribeondo J."/>
            <person name="Russ C."/>
            <person name="Tyler B.M."/>
            <person name="van West P."/>
        </authorList>
    </citation>
    <scope>NUCLEOTIDE SEQUENCE [LARGE SCALE GENOMIC DNA]</scope>
    <source>
        <strain evidence="5 6">CBS 223.65</strain>
    </source>
</reference>
<dbReference type="VEuPathDB" id="FungiDB:SPRG_10430"/>
<dbReference type="InterPro" id="IPR036770">
    <property type="entry name" value="Ankyrin_rpt-contain_sf"/>
</dbReference>
<accession>A0A067C1F5</accession>
<dbReference type="InterPro" id="IPR002110">
    <property type="entry name" value="Ankyrin_rpt"/>
</dbReference>
<dbReference type="EMBL" id="KK583243">
    <property type="protein sequence ID" value="KDO24353.1"/>
    <property type="molecule type" value="Genomic_DNA"/>
</dbReference>
<dbReference type="AlphaFoldDB" id="A0A067C1F5"/>
<keyword evidence="1" id="KW-0677">Repeat</keyword>
<evidence type="ECO:0000256" key="1">
    <source>
        <dbReference type="ARBA" id="ARBA00022737"/>
    </source>
</evidence>
<proteinExistence type="predicted"/>
<dbReference type="PROSITE" id="PS50088">
    <property type="entry name" value="ANK_REPEAT"/>
    <property type="match status" value="2"/>
</dbReference>
<dbReference type="PROSITE" id="PS50096">
    <property type="entry name" value="IQ"/>
    <property type="match status" value="1"/>
</dbReference>
<dbReference type="Gene3D" id="1.25.40.20">
    <property type="entry name" value="Ankyrin repeat-containing domain"/>
    <property type="match status" value="1"/>
</dbReference>
<dbReference type="PANTHER" id="PTHR24201:SF16">
    <property type="entry name" value="ANKYRIN-1-LIKE-RELATED"/>
    <property type="match status" value="1"/>
</dbReference>
<organism evidence="5 6">
    <name type="scientific">Saprolegnia parasitica (strain CBS 223.65)</name>
    <dbReference type="NCBI Taxonomy" id="695850"/>
    <lineage>
        <taxon>Eukaryota</taxon>
        <taxon>Sar</taxon>
        <taxon>Stramenopiles</taxon>
        <taxon>Oomycota</taxon>
        <taxon>Saprolegniomycetes</taxon>
        <taxon>Saprolegniales</taxon>
        <taxon>Saprolegniaceae</taxon>
        <taxon>Saprolegnia</taxon>
    </lineage>
</organism>
<name>A0A067C1F5_SAPPC</name>
<dbReference type="STRING" id="695850.A0A067C1F5"/>
<dbReference type="OMA" id="WGHEHLV"/>
<dbReference type="OrthoDB" id="194358at2759"/>
<keyword evidence="6" id="KW-1185">Reference proteome</keyword>
<dbReference type="GeneID" id="24132541"/>
<evidence type="ECO:0000256" key="3">
    <source>
        <dbReference type="PROSITE-ProRule" id="PRU00023"/>
    </source>
</evidence>
<sequence length="576" mass="63819">MDASTTVAHGRSEAHLEHLTISVPSASPLYSNDFHSASPSVVRRSPTSRDADRYKSSPMLRTPTSSKEVVWIQQYDPRSRQYYYLNGSTGETTSTKPRFFSKELRERKSVAALTIQCALRSHIARARAAALRVIAPASSHTGDAVLDEAYARKTKYIASLLAAIASLLAMRTPSFATVKDAQDRDGDNNKNDCHLDRDELLALYEEFKSTLRSLRSTFAAVEAVIRELQDQALLSTKLEDINETLIQVQKGAVRLQRTILEKDALFCTMDAARLNAAYAAYATILSASKQRDADIVLQKALVRCEAIFRKTMGPASVQAGRGMDVTKVAGKVFADWHDAVTVAVESVHELEEAAKVLPTVPVVVAVEAAPVVVPATPPLVPAAIPEAAPVSETKSPRRSSYDVAYLQERWARGLDLRAKDAEVQLQHASDAERQRSHAFQDRVYAQAQYQEERNRCKLTIWEAVVEGWSVEKISHLVAQETKKTMQDGVSSFRVRDSQSENGRTLLQLACWWGHEHLVRYFVEKGSNLGQFDSVCNRFTLLHDAARAGHAHVVRVLLEYGLSVSVVDASGDLPLHW</sequence>
<evidence type="ECO:0000256" key="2">
    <source>
        <dbReference type="ARBA" id="ARBA00023043"/>
    </source>
</evidence>
<dbReference type="PANTHER" id="PTHR24201">
    <property type="entry name" value="ANK_REP_REGION DOMAIN-CONTAINING PROTEIN"/>
    <property type="match status" value="1"/>
</dbReference>
<dbReference type="Pfam" id="PF12796">
    <property type="entry name" value="Ank_2"/>
    <property type="match status" value="1"/>
</dbReference>
<dbReference type="SMART" id="SM00248">
    <property type="entry name" value="ANK"/>
    <property type="match status" value="2"/>
</dbReference>
<evidence type="ECO:0000256" key="4">
    <source>
        <dbReference type="SAM" id="MobiDB-lite"/>
    </source>
</evidence>
<gene>
    <name evidence="5" type="ORF">SPRG_10430</name>
</gene>
<feature type="repeat" description="ANK" evidence="3">
    <location>
        <begin position="536"/>
        <end position="568"/>
    </location>
</feature>
<dbReference type="PROSITE" id="PS50297">
    <property type="entry name" value="ANK_REP_REGION"/>
    <property type="match status" value="2"/>
</dbReference>
<dbReference type="RefSeq" id="XP_012204948.1">
    <property type="nucleotide sequence ID" value="XM_012349558.1"/>
</dbReference>
<dbReference type="Proteomes" id="UP000030745">
    <property type="component" value="Unassembled WGS sequence"/>
</dbReference>
<keyword evidence="2 3" id="KW-0040">ANK repeat</keyword>
<dbReference type="SUPFAM" id="SSF48403">
    <property type="entry name" value="Ankyrin repeat"/>
    <property type="match status" value="1"/>
</dbReference>
<evidence type="ECO:0000313" key="5">
    <source>
        <dbReference type="EMBL" id="KDO24353.1"/>
    </source>
</evidence>
<dbReference type="KEGG" id="spar:SPRG_10430"/>
<feature type="region of interest" description="Disordered" evidence="4">
    <location>
        <begin position="36"/>
        <end position="61"/>
    </location>
</feature>
<dbReference type="InterPro" id="IPR050776">
    <property type="entry name" value="Ank_Repeat/CDKN_Inhibitor"/>
</dbReference>
<evidence type="ECO:0000313" key="6">
    <source>
        <dbReference type="Proteomes" id="UP000030745"/>
    </source>
</evidence>
<protein>
    <submittedName>
        <fullName evidence="5">Uncharacterized protein</fullName>
    </submittedName>
</protein>